<feature type="region of interest" description="Disordered" evidence="9">
    <location>
        <begin position="1"/>
        <end position="27"/>
    </location>
</feature>
<feature type="region of interest" description="Disordered" evidence="9">
    <location>
        <begin position="460"/>
        <end position="538"/>
    </location>
</feature>
<dbReference type="InterPro" id="IPR003280">
    <property type="entry name" value="2pore_dom_K_chnl"/>
</dbReference>
<protein>
    <recommendedName>
        <fullName evidence="11">Potassium channel domain-containing protein</fullName>
    </recommendedName>
</protein>
<evidence type="ECO:0000256" key="4">
    <source>
        <dbReference type="ARBA" id="ARBA00022989"/>
    </source>
</evidence>
<evidence type="ECO:0000313" key="13">
    <source>
        <dbReference type="Proteomes" id="UP001329825"/>
    </source>
</evidence>
<evidence type="ECO:0000256" key="3">
    <source>
        <dbReference type="ARBA" id="ARBA00022692"/>
    </source>
</evidence>
<evidence type="ECO:0000256" key="6">
    <source>
        <dbReference type="ARBA" id="ARBA00023136"/>
    </source>
</evidence>
<evidence type="ECO:0000256" key="7">
    <source>
        <dbReference type="ARBA" id="ARBA00023303"/>
    </source>
</evidence>
<feature type="compositionally biased region" description="Basic and acidic residues" evidence="9">
    <location>
        <begin position="465"/>
        <end position="481"/>
    </location>
</feature>
<feature type="region of interest" description="Disordered" evidence="9">
    <location>
        <begin position="682"/>
        <end position="715"/>
    </location>
</feature>
<feature type="domain" description="Potassium channel" evidence="11">
    <location>
        <begin position="341"/>
        <end position="405"/>
    </location>
</feature>
<comment type="subcellular location">
    <subcellularLocation>
        <location evidence="1">Membrane</location>
        <topology evidence="1">Multi-pass membrane protein</topology>
    </subcellularLocation>
</comment>
<dbReference type="PANTHER" id="PTHR11003">
    <property type="entry name" value="POTASSIUM CHANNEL, SUBFAMILY K"/>
    <property type="match status" value="1"/>
</dbReference>
<sequence>MGTNNESELPTMRSTSSDSVQKGSPINRTPTWHGYAFRKRKMRIQTFAKYCPLVSAILAPLATLLDIPALTQHWYAQNGTPQPDPEACLILSAIGLALNILANILLIVRFSSKSPWWWRHSTRWSLIFWVGKTIVAVVNLIIFGILSRNEAGYSYLEGFWCAVISVIDAGIISITLLFHYFFAFGKEEHDQSDIRSEGRRFMLSVTTFISILAVQSLVFAKIEGWSYSDGIYFSTQVALTIGYGDFVPTKTATKILVFPFSVLTISQLGNEIALIIGFISSRAEHRREKWRKKYEGAMHQEANKMRPRAGLIAEMSLIHKISQREDLTSQMYDLLWSLLSLLVFWAIGATLFSQIEGWPWGDAVYVVMILSLTIGFGDFTPKQPAGRVVFIVYALMAVPVITSFAVQTVTGLLSTYSERGAAREAFLAEQRRSPEAFAPHAEVVLKYHETYDQARKSLLKGDAASTDHDSEQDEEKDHTKGDGSGTSIDRSEEHLEKSQISSSTSESDNEEDLSGNTMTGKKRHAGHRGHGRLGSADKALRKDYAHARDTIEHREDEAKKWEKVKIEHENHDDDISESDQKDQSTQSSPGKGKSSKRSPKNRDMIKEEVDDDTDEPEERNLEIDLLKQLMRKTIQLEAEARQMLLDSMDKSVARTLLLADRNVQARDVRALKGDDKDIMAIWQDESNKNKSSKREASEAIDEDDQNGTAQSKTQTKGELDLVTRVNRYRNTFAEVLVIGSVLQHLEGEEKERFERWREFRVEQAEDREQDRTKGKERVNQENEADLEAKDINDVADKKWDGLSSRLAKRWVRKVRKEEWSKWDTV</sequence>
<keyword evidence="13" id="KW-1185">Reference proteome</keyword>
<gene>
    <name evidence="12" type="ORF">IL334_004292</name>
</gene>
<feature type="transmembrane region" description="Helical" evidence="10">
    <location>
        <begin position="124"/>
        <end position="146"/>
    </location>
</feature>
<dbReference type="Proteomes" id="UP001329825">
    <property type="component" value="Chromosome 5"/>
</dbReference>
<evidence type="ECO:0000256" key="1">
    <source>
        <dbReference type="ARBA" id="ARBA00004141"/>
    </source>
</evidence>
<feature type="transmembrane region" description="Helical" evidence="10">
    <location>
        <begin position="334"/>
        <end position="352"/>
    </location>
</feature>
<evidence type="ECO:0000256" key="9">
    <source>
        <dbReference type="SAM" id="MobiDB-lite"/>
    </source>
</evidence>
<comment type="similarity">
    <text evidence="8">Belongs to the two pore domain potassium channel (TC 1.A.1.8) family.</text>
</comment>
<feature type="region of interest" description="Disordered" evidence="9">
    <location>
        <begin position="764"/>
        <end position="789"/>
    </location>
</feature>
<feature type="compositionally biased region" description="Basic residues" evidence="9">
    <location>
        <begin position="520"/>
        <end position="531"/>
    </location>
</feature>
<dbReference type="RefSeq" id="XP_062792062.1">
    <property type="nucleotide sequence ID" value="XM_062936011.1"/>
</dbReference>
<dbReference type="EMBL" id="CP141885">
    <property type="protein sequence ID" value="WRT67322.1"/>
    <property type="molecule type" value="Genomic_DNA"/>
</dbReference>
<reference evidence="12 13" key="1">
    <citation type="submission" date="2024-01" db="EMBL/GenBank/DDBJ databases">
        <title>Comparative genomics of Cryptococcus and Kwoniella reveals pathogenesis evolution and contrasting modes of karyotype evolution via chromosome fusion or intercentromeric recombination.</title>
        <authorList>
            <person name="Coelho M.A."/>
            <person name="David-Palma M."/>
            <person name="Shea T."/>
            <person name="Bowers K."/>
            <person name="McGinley-Smith S."/>
            <person name="Mohammad A.W."/>
            <person name="Gnirke A."/>
            <person name="Yurkov A.M."/>
            <person name="Nowrousian M."/>
            <person name="Sun S."/>
            <person name="Cuomo C.A."/>
            <person name="Heitman J."/>
        </authorList>
    </citation>
    <scope>NUCLEOTIDE SEQUENCE [LARGE SCALE GENOMIC DNA]</scope>
    <source>
        <strain evidence="12">CBS 11374</strain>
    </source>
</reference>
<feature type="transmembrane region" description="Helical" evidence="10">
    <location>
        <begin position="158"/>
        <end position="181"/>
    </location>
</feature>
<evidence type="ECO:0000256" key="10">
    <source>
        <dbReference type="SAM" id="Phobius"/>
    </source>
</evidence>
<feature type="compositionally biased region" description="Acidic residues" evidence="9">
    <location>
        <begin position="608"/>
        <end position="617"/>
    </location>
</feature>
<keyword evidence="6 10" id="KW-0472">Membrane</keyword>
<proteinExistence type="inferred from homology"/>
<keyword evidence="3 8" id="KW-0812">Transmembrane</keyword>
<dbReference type="Pfam" id="PF07885">
    <property type="entry name" value="Ion_trans_2"/>
    <property type="match status" value="2"/>
</dbReference>
<feature type="transmembrane region" description="Helical" evidence="10">
    <location>
        <begin position="47"/>
        <end position="69"/>
    </location>
</feature>
<feature type="compositionally biased region" description="Basic and acidic residues" evidence="9">
    <location>
        <begin position="561"/>
        <end position="582"/>
    </location>
</feature>
<feature type="transmembrane region" description="Helical" evidence="10">
    <location>
        <begin position="201"/>
        <end position="220"/>
    </location>
</feature>
<keyword evidence="2 8" id="KW-0813">Transport</keyword>
<feature type="transmembrane region" description="Helical" evidence="10">
    <location>
        <begin position="255"/>
        <end position="279"/>
    </location>
</feature>
<feature type="transmembrane region" description="Helical" evidence="10">
    <location>
        <begin position="388"/>
        <end position="406"/>
    </location>
</feature>
<feature type="transmembrane region" description="Helical" evidence="10">
    <location>
        <begin position="89"/>
        <end position="112"/>
    </location>
</feature>
<evidence type="ECO:0000259" key="11">
    <source>
        <dbReference type="Pfam" id="PF07885"/>
    </source>
</evidence>
<dbReference type="Gene3D" id="1.10.287.70">
    <property type="match status" value="2"/>
</dbReference>
<feature type="domain" description="Potassium channel" evidence="11">
    <location>
        <begin position="210"/>
        <end position="266"/>
    </location>
</feature>
<evidence type="ECO:0000313" key="12">
    <source>
        <dbReference type="EMBL" id="WRT67322.1"/>
    </source>
</evidence>
<dbReference type="PANTHER" id="PTHR11003:SF291">
    <property type="entry name" value="IP11374P"/>
    <property type="match status" value="1"/>
</dbReference>
<evidence type="ECO:0000256" key="5">
    <source>
        <dbReference type="ARBA" id="ARBA00023065"/>
    </source>
</evidence>
<name>A0ABZ1D168_9TREE</name>
<organism evidence="12 13">
    <name type="scientific">Kwoniella shivajii</name>
    <dbReference type="NCBI Taxonomy" id="564305"/>
    <lineage>
        <taxon>Eukaryota</taxon>
        <taxon>Fungi</taxon>
        <taxon>Dikarya</taxon>
        <taxon>Basidiomycota</taxon>
        <taxon>Agaricomycotina</taxon>
        <taxon>Tremellomycetes</taxon>
        <taxon>Tremellales</taxon>
        <taxon>Cryptococcaceae</taxon>
        <taxon>Kwoniella</taxon>
    </lineage>
</organism>
<dbReference type="GeneID" id="87956423"/>
<keyword evidence="7 8" id="KW-0407">Ion channel</keyword>
<dbReference type="InterPro" id="IPR013099">
    <property type="entry name" value="K_chnl_dom"/>
</dbReference>
<accession>A0ABZ1D168</accession>
<keyword evidence="5 8" id="KW-0406">Ion transport</keyword>
<feature type="region of interest" description="Disordered" evidence="9">
    <location>
        <begin position="561"/>
        <end position="617"/>
    </location>
</feature>
<feature type="compositionally biased region" description="Basic and acidic residues" evidence="9">
    <location>
        <begin position="685"/>
        <end position="697"/>
    </location>
</feature>
<evidence type="ECO:0000256" key="2">
    <source>
        <dbReference type="ARBA" id="ARBA00022448"/>
    </source>
</evidence>
<dbReference type="SUPFAM" id="SSF81324">
    <property type="entry name" value="Voltage-gated potassium channels"/>
    <property type="match status" value="2"/>
</dbReference>
<dbReference type="PRINTS" id="PR01333">
    <property type="entry name" value="2POREKCHANEL"/>
</dbReference>
<feature type="transmembrane region" description="Helical" evidence="10">
    <location>
        <begin position="358"/>
        <end position="376"/>
    </location>
</feature>
<keyword evidence="4 10" id="KW-1133">Transmembrane helix</keyword>
<evidence type="ECO:0000256" key="8">
    <source>
        <dbReference type="RuleBase" id="RU003857"/>
    </source>
</evidence>